<proteinExistence type="predicted"/>
<sequence>MLKLADPLTVPTEHSLVPYKIGSMEIYQFDCLLLKSRISQITSNGSCGLLKISSRGWNGWAEWNLPCCGNKFDLIQWASVLIKLKGLSITDAFAFVNTKQQAWGTERCELVKAALHDLVTQIYNQNSKQLPDANSIILERSRLIEQSRSYFSF</sequence>
<reference evidence="1 2" key="1">
    <citation type="submission" date="2022-09" db="EMBL/GenBank/DDBJ databases">
        <authorList>
            <person name="Han X.L."/>
            <person name="Wang Q."/>
            <person name="Lu T."/>
        </authorList>
    </citation>
    <scope>NUCLEOTIDE SEQUENCE [LARGE SCALE GENOMIC DNA]</scope>
    <source>
        <strain evidence="1 2">WQ 127069</strain>
    </source>
</reference>
<keyword evidence="2" id="KW-1185">Reference proteome</keyword>
<comment type="caution">
    <text evidence="1">The sequence shown here is derived from an EMBL/GenBank/DDBJ whole genome shotgun (WGS) entry which is preliminary data.</text>
</comment>
<evidence type="ECO:0000313" key="1">
    <source>
        <dbReference type="EMBL" id="MCU6798208.1"/>
    </source>
</evidence>
<dbReference type="EMBL" id="JAOQIO010000125">
    <property type="protein sequence ID" value="MCU6798208.1"/>
    <property type="molecule type" value="Genomic_DNA"/>
</dbReference>
<protein>
    <submittedName>
        <fullName evidence="1">Uncharacterized protein</fullName>
    </submittedName>
</protein>
<gene>
    <name evidence="1" type="ORF">OB236_39385</name>
</gene>
<accession>A0ABT2UU62</accession>
<dbReference type="RefSeq" id="WP_262688902.1">
    <property type="nucleotide sequence ID" value="NZ_JAOQIO010000125.1"/>
</dbReference>
<organism evidence="1 2">
    <name type="scientific">Paenibacillus baimaensis</name>
    <dbReference type="NCBI Taxonomy" id="2982185"/>
    <lineage>
        <taxon>Bacteria</taxon>
        <taxon>Bacillati</taxon>
        <taxon>Bacillota</taxon>
        <taxon>Bacilli</taxon>
        <taxon>Bacillales</taxon>
        <taxon>Paenibacillaceae</taxon>
        <taxon>Paenibacillus</taxon>
    </lineage>
</organism>
<evidence type="ECO:0000313" key="2">
    <source>
        <dbReference type="Proteomes" id="UP001652445"/>
    </source>
</evidence>
<dbReference type="Proteomes" id="UP001652445">
    <property type="component" value="Unassembled WGS sequence"/>
</dbReference>
<name>A0ABT2UU62_9BACL</name>